<proteinExistence type="predicted"/>
<keyword evidence="1" id="KW-0812">Transmembrane</keyword>
<evidence type="ECO:0000256" key="1">
    <source>
        <dbReference type="SAM" id="Phobius"/>
    </source>
</evidence>
<gene>
    <name evidence="2" type="ORF">ACHAWO_013395</name>
</gene>
<dbReference type="EMBL" id="JALLPJ020001319">
    <property type="protein sequence ID" value="KAL3770019.1"/>
    <property type="molecule type" value="Genomic_DNA"/>
</dbReference>
<accession>A0ABD3N1P0</accession>
<keyword evidence="1" id="KW-0472">Membrane</keyword>
<evidence type="ECO:0000313" key="3">
    <source>
        <dbReference type="Proteomes" id="UP001530400"/>
    </source>
</evidence>
<keyword evidence="3" id="KW-1185">Reference proteome</keyword>
<dbReference type="Proteomes" id="UP001530400">
    <property type="component" value="Unassembled WGS sequence"/>
</dbReference>
<reference evidence="2 3" key="1">
    <citation type="submission" date="2024-10" db="EMBL/GenBank/DDBJ databases">
        <title>Updated reference genomes for cyclostephanoid diatoms.</title>
        <authorList>
            <person name="Roberts W.R."/>
            <person name="Alverson A.J."/>
        </authorList>
    </citation>
    <scope>NUCLEOTIDE SEQUENCE [LARGE SCALE GENOMIC DNA]</scope>
    <source>
        <strain evidence="2 3">AJA010-31</strain>
    </source>
</reference>
<name>A0ABD3N1P0_9STRA</name>
<organism evidence="2 3">
    <name type="scientific">Cyclotella atomus</name>
    <dbReference type="NCBI Taxonomy" id="382360"/>
    <lineage>
        <taxon>Eukaryota</taxon>
        <taxon>Sar</taxon>
        <taxon>Stramenopiles</taxon>
        <taxon>Ochrophyta</taxon>
        <taxon>Bacillariophyta</taxon>
        <taxon>Coscinodiscophyceae</taxon>
        <taxon>Thalassiosirophycidae</taxon>
        <taxon>Stephanodiscales</taxon>
        <taxon>Stephanodiscaceae</taxon>
        <taxon>Cyclotella</taxon>
    </lineage>
</organism>
<keyword evidence="1" id="KW-1133">Transmembrane helix</keyword>
<feature type="transmembrane region" description="Helical" evidence="1">
    <location>
        <begin position="16"/>
        <end position="35"/>
    </location>
</feature>
<sequence length="438" mass="50108">MAEEAAPCARFGLRSLLLLATITLSTVQFVNLFYLTNHNTEDAEFAASRYANAGVDAIKLEAIERNIKDLSSKFQETSEINGKLEAIVEMMQSINEITPLQRSQALRATTEIEEKQPYQYTPSRLEEYFIDNAESLEQSNCNMPINNRCKFANQQRDVNLHGRFGVYNQLMKSFTPITYDLRTKLERDNSNIEQVCEVTKIHSNGLNGAFKQGISSSTHAGGMEPLLPTMRSHKICNKRPYKFILNMEYLVHDFHAMCLMLQKHSRTVFIDMGASLEFHEHVDMVESPAMYINKLYSLFGFKFDHVYAYEMKVTEPVQVFERVPNHLMNSFHWINVAVDPEPGSKLNPFTTLLKNFNEDDFVVVKLDIDNAPIEIKLAGQLRNDTSLLKIVDVFYYEHHVMQKELLGSWGDTANGSIAESLEMMADMRAKGVASHYWP</sequence>
<evidence type="ECO:0008006" key="4">
    <source>
        <dbReference type="Google" id="ProtNLM"/>
    </source>
</evidence>
<comment type="caution">
    <text evidence="2">The sequence shown here is derived from an EMBL/GenBank/DDBJ whole genome shotgun (WGS) entry which is preliminary data.</text>
</comment>
<evidence type="ECO:0000313" key="2">
    <source>
        <dbReference type="EMBL" id="KAL3770019.1"/>
    </source>
</evidence>
<dbReference type="AlphaFoldDB" id="A0ABD3N1P0"/>
<protein>
    <recommendedName>
        <fullName evidence="4">Methyltransferase FkbM domain-containing protein</fullName>
    </recommendedName>
</protein>